<dbReference type="InterPro" id="IPR006073">
    <property type="entry name" value="GTP-bd"/>
</dbReference>
<dbReference type="AlphaFoldDB" id="A0AAD5W392"/>
<dbReference type="SUPFAM" id="SSF52540">
    <property type="entry name" value="P-loop containing nucleoside triphosphate hydrolases"/>
    <property type="match status" value="1"/>
</dbReference>
<reference evidence="3" key="1">
    <citation type="submission" date="2022-07" db="EMBL/GenBank/DDBJ databases">
        <title>Genome Sequence of Leucocoprinus birnbaumii.</title>
        <authorList>
            <person name="Buettner E."/>
        </authorList>
    </citation>
    <scope>NUCLEOTIDE SEQUENCE</scope>
    <source>
        <strain evidence="3">VT141</strain>
    </source>
</reference>
<dbReference type="EMBL" id="JANIEX010000035">
    <property type="protein sequence ID" value="KAJ3575496.1"/>
    <property type="molecule type" value="Genomic_DNA"/>
</dbReference>
<dbReference type="PROSITE" id="PS00675">
    <property type="entry name" value="SIGMA54_INTERACT_1"/>
    <property type="match status" value="1"/>
</dbReference>
<comment type="caution">
    <text evidence="3">The sequence shown here is derived from an EMBL/GenBank/DDBJ whole genome shotgun (WGS) entry which is preliminary data.</text>
</comment>
<accession>A0AAD5W392</accession>
<feature type="domain" description="G" evidence="2">
    <location>
        <begin position="21"/>
        <end position="88"/>
    </location>
</feature>
<evidence type="ECO:0000313" key="4">
    <source>
        <dbReference type="Proteomes" id="UP001213000"/>
    </source>
</evidence>
<evidence type="ECO:0000259" key="2">
    <source>
        <dbReference type="Pfam" id="PF01926"/>
    </source>
</evidence>
<feature type="compositionally biased region" description="Polar residues" evidence="1">
    <location>
        <begin position="375"/>
        <end position="391"/>
    </location>
</feature>
<evidence type="ECO:0000313" key="3">
    <source>
        <dbReference type="EMBL" id="KAJ3575496.1"/>
    </source>
</evidence>
<name>A0AAD5W392_9AGAR</name>
<proteinExistence type="predicted"/>
<organism evidence="3 4">
    <name type="scientific">Leucocoprinus birnbaumii</name>
    <dbReference type="NCBI Taxonomy" id="56174"/>
    <lineage>
        <taxon>Eukaryota</taxon>
        <taxon>Fungi</taxon>
        <taxon>Dikarya</taxon>
        <taxon>Basidiomycota</taxon>
        <taxon>Agaricomycotina</taxon>
        <taxon>Agaricomycetes</taxon>
        <taxon>Agaricomycetidae</taxon>
        <taxon>Agaricales</taxon>
        <taxon>Agaricineae</taxon>
        <taxon>Agaricaceae</taxon>
        <taxon>Leucocoprinus</taxon>
    </lineage>
</organism>
<dbReference type="Gene3D" id="3.40.50.300">
    <property type="entry name" value="P-loop containing nucleotide triphosphate hydrolases"/>
    <property type="match status" value="1"/>
</dbReference>
<keyword evidence="4" id="KW-1185">Reference proteome</keyword>
<evidence type="ECO:0000256" key="1">
    <source>
        <dbReference type="SAM" id="MobiDB-lite"/>
    </source>
</evidence>
<feature type="compositionally biased region" description="Basic and acidic residues" evidence="1">
    <location>
        <begin position="497"/>
        <end position="509"/>
    </location>
</feature>
<feature type="compositionally biased region" description="Pro residues" evidence="1">
    <location>
        <begin position="285"/>
        <end position="303"/>
    </location>
</feature>
<feature type="compositionally biased region" description="Basic and acidic residues" evidence="1">
    <location>
        <begin position="478"/>
        <end position="488"/>
    </location>
</feature>
<dbReference type="GO" id="GO:0005525">
    <property type="term" value="F:GTP binding"/>
    <property type="evidence" value="ECO:0007669"/>
    <property type="project" value="InterPro"/>
</dbReference>
<feature type="region of interest" description="Disordered" evidence="1">
    <location>
        <begin position="375"/>
        <end position="423"/>
    </location>
</feature>
<protein>
    <recommendedName>
        <fullName evidence="2">G domain-containing protein</fullName>
    </recommendedName>
</protein>
<gene>
    <name evidence="3" type="ORF">NP233_g1056</name>
</gene>
<dbReference type="Proteomes" id="UP001213000">
    <property type="component" value="Unassembled WGS sequence"/>
</dbReference>
<feature type="compositionally biased region" description="Basic and acidic residues" evidence="1">
    <location>
        <begin position="410"/>
        <end position="423"/>
    </location>
</feature>
<dbReference type="Pfam" id="PF01926">
    <property type="entry name" value="MMR_HSR1"/>
    <property type="match status" value="1"/>
</dbReference>
<feature type="region of interest" description="Disordered" evidence="1">
    <location>
        <begin position="280"/>
        <end position="303"/>
    </location>
</feature>
<dbReference type="CDD" id="cd00882">
    <property type="entry name" value="Ras_like_GTPase"/>
    <property type="match status" value="1"/>
</dbReference>
<dbReference type="InterPro" id="IPR025662">
    <property type="entry name" value="Sigma_54_int_dom_ATP-bd_1"/>
</dbReference>
<feature type="region of interest" description="Disordered" evidence="1">
    <location>
        <begin position="469"/>
        <end position="509"/>
    </location>
</feature>
<sequence length="531" mass="59226">MTYADDHFFERVSVAGEARNIVIFGETGAGKSSIIRMLSDSNESQIIPVSNRAVGCTPQSTPYLITIGDNQYTIWDTAGLSEGEAGTVPADVALNHLRDLAQNLNTKGISLLLYCIRWSRYRKILKINFDLFSKIICGGKIPIVAVITGLESEQSMGAWWELNKDEFQRRGMKFDGHACITATKGKENRYEAEYEESIQVMKKLILEKCKGHTWKIRSKSRDLWLQHVSLAIARYGEYNSSKDSPGDWAQTLNSIREKIVRVACKTYRIIAGAINPPVINSPTPSVDPLPPVPSAHPLPPVPSVDPLPLSDTQQPVTAASYSDSEICHNNQASGHEARSSTQVLMSISGVEVYDYAPISFPQRQPWALRIPNLRPQASQSKPNPQQASCENTSHKEEPDYTPESVARWHASPDETESKQRKQIDILPLAMKNSARRKNRSMLGKDLKVFLKPEERCKARKQCGNVAFDFEGGPPTYQESDKSSVKSERTSSSQLKSVAEKYQEDPEHDVKASAFAAKKRGVELTNRDHKLV</sequence>
<dbReference type="InterPro" id="IPR027417">
    <property type="entry name" value="P-loop_NTPase"/>
</dbReference>